<accession>A0A154BT24</accession>
<dbReference type="STRING" id="1794912.AXX12_02465"/>
<sequence length="119" mass="13119">MDILVLLLLFALYVIPEVLRRTRKPKKYEYPQFPTTDPKAENPPATSQGRKPQPFKPQPFATTAPNVVAAAQPTAQSTTVTQPLPADEPVALSNLAYGLVMAEILGPPRSLNKLGWKRQ</sequence>
<comment type="caution">
    <text evidence="2">The sequence shown here is derived from an EMBL/GenBank/DDBJ whole genome shotgun (WGS) entry which is preliminary data.</text>
</comment>
<dbReference type="AlphaFoldDB" id="A0A154BT24"/>
<dbReference type="EMBL" id="LSGP01000013">
    <property type="protein sequence ID" value="KYZ77025.1"/>
    <property type="molecule type" value="Genomic_DNA"/>
</dbReference>
<dbReference type="RefSeq" id="WP_066238589.1">
    <property type="nucleotide sequence ID" value="NZ_LSGP01000013.1"/>
</dbReference>
<protein>
    <submittedName>
        <fullName evidence="2">Uncharacterized protein</fullName>
    </submittedName>
</protein>
<evidence type="ECO:0000313" key="3">
    <source>
        <dbReference type="Proteomes" id="UP000076268"/>
    </source>
</evidence>
<keyword evidence="3" id="KW-1185">Reference proteome</keyword>
<name>A0A154BT24_ANASB</name>
<feature type="region of interest" description="Disordered" evidence="1">
    <location>
        <begin position="26"/>
        <end position="61"/>
    </location>
</feature>
<reference evidence="2 3" key="1">
    <citation type="submission" date="2016-02" db="EMBL/GenBank/DDBJ databases">
        <title>Anaerosporomusa subterraneum gen. nov., sp. nov., a spore-forming obligate anaerobe isolated from saprolite.</title>
        <authorList>
            <person name="Choi J.K."/>
            <person name="Shah M."/>
            <person name="Yee N."/>
        </authorList>
    </citation>
    <scope>NUCLEOTIDE SEQUENCE [LARGE SCALE GENOMIC DNA]</scope>
    <source>
        <strain evidence="2 3">RU4</strain>
    </source>
</reference>
<gene>
    <name evidence="2" type="ORF">AXX12_02465</name>
</gene>
<dbReference type="Proteomes" id="UP000076268">
    <property type="component" value="Unassembled WGS sequence"/>
</dbReference>
<evidence type="ECO:0000313" key="2">
    <source>
        <dbReference type="EMBL" id="KYZ77025.1"/>
    </source>
</evidence>
<evidence type="ECO:0000256" key="1">
    <source>
        <dbReference type="SAM" id="MobiDB-lite"/>
    </source>
</evidence>
<organism evidence="2 3">
    <name type="scientific">Anaerosporomusa subterranea</name>
    <dbReference type="NCBI Taxonomy" id="1794912"/>
    <lineage>
        <taxon>Bacteria</taxon>
        <taxon>Bacillati</taxon>
        <taxon>Bacillota</taxon>
        <taxon>Negativicutes</taxon>
        <taxon>Acetonemataceae</taxon>
        <taxon>Anaerosporomusa</taxon>
    </lineage>
</organism>
<proteinExistence type="predicted"/>